<protein>
    <submittedName>
        <fullName evidence="5">Phenylacetic acid degradation protein (Modular protein)</fullName>
    </submittedName>
</protein>
<reference evidence="5" key="1">
    <citation type="submission" date="2016-12" db="EMBL/GenBank/DDBJ databases">
        <authorList>
            <person name="Moulin L."/>
        </authorList>
    </citation>
    <scope>NUCLEOTIDE SEQUENCE [LARGE SCALE GENOMIC DNA]</scope>
    <source>
        <strain evidence="5">STM 7183</strain>
    </source>
</reference>
<sequence length="194" mass="21079">MASGSRKFLKNNSRGLAVAGPERTARKSPKAPLKRTGVRPGIMSRHHATRRSAWPEREIMMDENEVRALLDRVLAPWVRALSMTPVKVDDESATLTLPFSGELRHSGGVICGQVFMAAADTAMVVAISAALGGFKPMTTVSLNISFMRAVRKGDVVITARVLRMGRNLVFGEVELFDEAGKMAVHATTTYALLD</sequence>
<dbReference type="InterPro" id="IPR003736">
    <property type="entry name" value="PAAI_dom"/>
</dbReference>
<dbReference type="InterPro" id="IPR029069">
    <property type="entry name" value="HotDog_dom_sf"/>
</dbReference>
<dbReference type="PANTHER" id="PTHR21660:SF1">
    <property type="entry name" value="ACYL-COENZYME A THIOESTERASE 13"/>
    <property type="match status" value="1"/>
</dbReference>
<evidence type="ECO:0000313" key="5">
    <source>
        <dbReference type="EMBL" id="SIT35229.1"/>
    </source>
</evidence>
<comment type="caution">
    <text evidence="5">The sequence shown here is derived from an EMBL/GenBank/DDBJ whole genome shotgun (WGS) entry which is preliminary data.</text>
</comment>
<gene>
    <name evidence="5" type="ORF">BN2476_20087</name>
</gene>
<evidence type="ECO:0000256" key="2">
    <source>
        <dbReference type="ARBA" id="ARBA00022801"/>
    </source>
</evidence>
<dbReference type="NCBIfam" id="TIGR00369">
    <property type="entry name" value="unchar_dom_1"/>
    <property type="match status" value="1"/>
</dbReference>
<accession>A0A1N7RJF9</accession>
<dbReference type="InterPro" id="IPR039298">
    <property type="entry name" value="ACOT13"/>
</dbReference>
<feature type="domain" description="Thioesterase" evidence="4">
    <location>
        <begin position="108"/>
        <end position="181"/>
    </location>
</feature>
<dbReference type="Gene3D" id="3.10.129.10">
    <property type="entry name" value="Hotdog Thioesterase"/>
    <property type="match status" value="1"/>
</dbReference>
<dbReference type="GO" id="GO:0047617">
    <property type="term" value="F:fatty acyl-CoA hydrolase activity"/>
    <property type="evidence" value="ECO:0007669"/>
    <property type="project" value="InterPro"/>
</dbReference>
<dbReference type="Pfam" id="PF03061">
    <property type="entry name" value="4HBT"/>
    <property type="match status" value="1"/>
</dbReference>
<dbReference type="InterPro" id="IPR006683">
    <property type="entry name" value="Thioestr_dom"/>
</dbReference>
<dbReference type="CDD" id="cd03443">
    <property type="entry name" value="PaaI_thioesterase"/>
    <property type="match status" value="1"/>
</dbReference>
<keyword evidence="2" id="KW-0378">Hydrolase</keyword>
<dbReference type="PANTHER" id="PTHR21660">
    <property type="entry name" value="THIOESTERASE SUPERFAMILY MEMBER-RELATED"/>
    <property type="match status" value="1"/>
</dbReference>
<dbReference type="AlphaFoldDB" id="A0A1N7RJF9"/>
<comment type="similarity">
    <text evidence="1">Belongs to the thioesterase PaaI family.</text>
</comment>
<keyword evidence="6" id="KW-1185">Reference proteome</keyword>
<proteinExistence type="inferred from homology"/>
<feature type="region of interest" description="Disordered" evidence="3">
    <location>
        <begin position="1"/>
        <end position="50"/>
    </location>
</feature>
<name>A0A1N7RJF9_9BURK</name>
<evidence type="ECO:0000256" key="1">
    <source>
        <dbReference type="ARBA" id="ARBA00008324"/>
    </source>
</evidence>
<evidence type="ECO:0000313" key="6">
    <source>
        <dbReference type="Proteomes" id="UP000195569"/>
    </source>
</evidence>
<dbReference type="EMBL" id="CYGY02000002">
    <property type="protein sequence ID" value="SIT35229.1"/>
    <property type="molecule type" value="Genomic_DNA"/>
</dbReference>
<evidence type="ECO:0000259" key="4">
    <source>
        <dbReference type="Pfam" id="PF03061"/>
    </source>
</evidence>
<dbReference type="Proteomes" id="UP000195569">
    <property type="component" value="Unassembled WGS sequence"/>
</dbReference>
<dbReference type="SUPFAM" id="SSF54637">
    <property type="entry name" value="Thioesterase/thiol ester dehydrase-isomerase"/>
    <property type="match status" value="1"/>
</dbReference>
<organism evidence="5 6">
    <name type="scientific">Paraburkholderia piptadeniae</name>
    <dbReference type="NCBI Taxonomy" id="1701573"/>
    <lineage>
        <taxon>Bacteria</taxon>
        <taxon>Pseudomonadati</taxon>
        <taxon>Pseudomonadota</taxon>
        <taxon>Betaproteobacteria</taxon>
        <taxon>Burkholderiales</taxon>
        <taxon>Burkholderiaceae</taxon>
        <taxon>Paraburkholderia</taxon>
    </lineage>
</organism>
<feature type="compositionally biased region" description="Basic residues" evidence="3">
    <location>
        <begin position="26"/>
        <end position="37"/>
    </location>
</feature>
<evidence type="ECO:0000256" key="3">
    <source>
        <dbReference type="SAM" id="MobiDB-lite"/>
    </source>
</evidence>